<comment type="similarity">
    <text evidence="4">Belongs to the transketolase family.</text>
</comment>
<dbReference type="InterPro" id="IPR005474">
    <property type="entry name" value="Transketolase_N"/>
</dbReference>
<comment type="cofactor">
    <cofactor evidence="2">
        <name>Mg(2+)</name>
        <dbReference type="ChEBI" id="CHEBI:18420"/>
    </cofactor>
</comment>
<dbReference type="Gene3D" id="3.40.50.920">
    <property type="match status" value="1"/>
</dbReference>
<evidence type="ECO:0000313" key="11">
    <source>
        <dbReference type="Proteomes" id="UP001175227"/>
    </source>
</evidence>
<dbReference type="GO" id="GO:0004802">
    <property type="term" value="F:transketolase activity"/>
    <property type="evidence" value="ECO:0007669"/>
    <property type="project" value="TreeGrafter"/>
</dbReference>
<evidence type="ECO:0000256" key="8">
    <source>
        <dbReference type="ARBA" id="ARBA00023052"/>
    </source>
</evidence>
<dbReference type="InterPro" id="IPR049557">
    <property type="entry name" value="Transketolase_CS"/>
</dbReference>
<comment type="cofactor">
    <cofactor evidence="3">
        <name>thiamine diphosphate</name>
        <dbReference type="ChEBI" id="CHEBI:58937"/>
    </cofactor>
</comment>
<keyword evidence="6" id="KW-0479">Metal-binding</keyword>
<dbReference type="CDD" id="cd02012">
    <property type="entry name" value="TPP_TK"/>
    <property type="match status" value="1"/>
</dbReference>
<proteinExistence type="inferred from homology"/>
<evidence type="ECO:0000256" key="3">
    <source>
        <dbReference type="ARBA" id="ARBA00001964"/>
    </source>
</evidence>
<reference evidence="10" key="1">
    <citation type="submission" date="2023-06" db="EMBL/GenBank/DDBJ databases">
        <authorList>
            <consortium name="Lawrence Berkeley National Laboratory"/>
            <person name="Ahrendt S."/>
            <person name="Sahu N."/>
            <person name="Indic B."/>
            <person name="Wong-Bajracharya J."/>
            <person name="Merenyi Z."/>
            <person name="Ke H.-M."/>
            <person name="Monk M."/>
            <person name="Kocsube S."/>
            <person name="Drula E."/>
            <person name="Lipzen A."/>
            <person name="Balint B."/>
            <person name="Henrissat B."/>
            <person name="Andreopoulos B."/>
            <person name="Martin F.M."/>
            <person name="Harder C.B."/>
            <person name="Rigling D."/>
            <person name="Ford K.L."/>
            <person name="Foster G.D."/>
            <person name="Pangilinan J."/>
            <person name="Papanicolaou A."/>
            <person name="Barry K."/>
            <person name="LaButti K."/>
            <person name="Viragh M."/>
            <person name="Koriabine M."/>
            <person name="Yan M."/>
            <person name="Riley R."/>
            <person name="Champramary S."/>
            <person name="Plett K.L."/>
            <person name="Tsai I.J."/>
            <person name="Slot J."/>
            <person name="Sipos G."/>
            <person name="Plett J."/>
            <person name="Nagy L.G."/>
            <person name="Grigoriev I.V."/>
        </authorList>
    </citation>
    <scope>NUCLEOTIDE SEQUENCE</scope>
    <source>
        <strain evidence="10">ICMP 16352</strain>
    </source>
</reference>
<name>A0AA39TF48_9AGAR</name>
<dbReference type="FunFam" id="3.40.50.970:FF:000004">
    <property type="entry name" value="Transketolase"/>
    <property type="match status" value="1"/>
</dbReference>
<dbReference type="GO" id="GO:0006098">
    <property type="term" value="P:pentose-phosphate shunt"/>
    <property type="evidence" value="ECO:0007669"/>
    <property type="project" value="TreeGrafter"/>
</dbReference>
<dbReference type="GO" id="GO:0005829">
    <property type="term" value="C:cytosol"/>
    <property type="evidence" value="ECO:0007669"/>
    <property type="project" value="TreeGrafter"/>
</dbReference>
<evidence type="ECO:0000313" key="10">
    <source>
        <dbReference type="EMBL" id="KAK0485081.1"/>
    </source>
</evidence>
<organism evidence="10 11">
    <name type="scientific">Armillaria novae-zelandiae</name>
    <dbReference type="NCBI Taxonomy" id="153914"/>
    <lineage>
        <taxon>Eukaryota</taxon>
        <taxon>Fungi</taxon>
        <taxon>Dikarya</taxon>
        <taxon>Basidiomycota</taxon>
        <taxon>Agaricomycotina</taxon>
        <taxon>Agaricomycetes</taxon>
        <taxon>Agaricomycetidae</taxon>
        <taxon>Agaricales</taxon>
        <taxon>Marasmiineae</taxon>
        <taxon>Physalacriaceae</taxon>
        <taxon>Armillaria</taxon>
    </lineage>
</organism>
<evidence type="ECO:0000256" key="1">
    <source>
        <dbReference type="ARBA" id="ARBA00001941"/>
    </source>
</evidence>
<dbReference type="PANTHER" id="PTHR43522:SF6">
    <property type="entry name" value="TRANSKETOLASE-LIKE PYRIMIDINE-BINDING DOMAIN-CONTAINING PROTEIN-RELATED"/>
    <property type="match status" value="1"/>
</dbReference>
<dbReference type="Proteomes" id="UP001175227">
    <property type="component" value="Unassembled WGS sequence"/>
</dbReference>
<comment type="cofactor">
    <cofactor evidence="1">
        <name>Co(2+)</name>
        <dbReference type="ChEBI" id="CHEBI:48828"/>
    </cofactor>
</comment>
<dbReference type="InterPro" id="IPR005475">
    <property type="entry name" value="Transketolase-like_Pyr-bd"/>
</dbReference>
<keyword evidence="5" id="KW-0808">Transferase</keyword>
<protein>
    <submittedName>
        <fullName evidence="10">Transketolase, thiamine diphosphate binding domain-containing protein</fullName>
    </submittedName>
</protein>
<gene>
    <name evidence="10" type="ORF">IW261DRAFT_1582658</name>
</gene>
<evidence type="ECO:0000256" key="6">
    <source>
        <dbReference type="ARBA" id="ARBA00022723"/>
    </source>
</evidence>
<accession>A0AA39TF48</accession>
<dbReference type="Pfam" id="PF02779">
    <property type="entry name" value="Transket_pyr"/>
    <property type="match status" value="1"/>
</dbReference>
<dbReference type="SMART" id="SM00861">
    <property type="entry name" value="Transket_pyr"/>
    <property type="match status" value="1"/>
</dbReference>
<dbReference type="Pfam" id="PF22613">
    <property type="entry name" value="Transketolase_C_1"/>
    <property type="match status" value="1"/>
</dbReference>
<evidence type="ECO:0000256" key="2">
    <source>
        <dbReference type="ARBA" id="ARBA00001946"/>
    </source>
</evidence>
<feature type="domain" description="Transketolase-like pyrimidine-binding" evidence="9">
    <location>
        <begin position="384"/>
        <end position="573"/>
    </location>
</feature>
<dbReference type="PROSITE" id="PS00801">
    <property type="entry name" value="TRANSKETOLASE_1"/>
    <property type="match status" value="1"/>
</dbReference>
<dbReference type="GO" id="GO:0005634">
    <property type="term" value="C:nucleus"/>
    <property type="evidence" value="ECO:0007669"/>
    <property type="project" value="TreeGrafter"/>
</dbReference>
<dbReference type="EMBL" id="JAUEPR010000005">
    <property type="protein sequence ID" value="KAK0485081.1"/>
    <property type="molecule type" value="Genomic_DNA"/>
</dbReference>
<evidence type="ECO:0000256" key="7">
    <source>
        <dbReference type="ARBA" id="ARBA00022842"/>
    </source>
</evidence>
<dbReference type="InterPro" id="IPR055152">
    <property type="entry name" value="Transketolase-like_C_2"/>
</dbReference>
<dbReference type="CDD" id="cd07033">
    <property type="entry name" value="TPP_PYR_DXS_TK_like"/>
    <property type="match status" value="1"/>
</dbReference>
<keyword evidence="8" id="KW-0786">Thiamine pyrophosphate</keyword>
<dbReference type="GO" id="GO:0046872">
    <property type="term" value="F:metal ion binding"/>
    <property type="evidence" value="ECO:0007669"/>
    <property type="project" value="UniProtKB-KW"/>
</dbReference>
<keyword evidence="7" id="KW-0460">Magnesium</keyword>
<keyword evidence="11" id="KW-1185">Reference proteome</keyword>
<dbReference type="SUPFAM" id="SSF52922">
    <property type="entry name" value="TK C-terminal domain-like"/>
    <property type="match status" value="1"/>
</dbReference>
<evidence type="ECO:0000259" key="9">
    <source>
        <dbReference type="SMART" id="SM00861"/>
    </source>
</evidence>
<evidence type="ECO:0000256" key="4">
    <source>
        <dbReference type="ARBA" id="ARBA00007131"/>
    </source>
</evidence>
<dbReference type="Gene3D" id="3.40.50.970">
    <property type="match status" value="2"/>
</dbReference>
<dbReference type="AlphaFoldDB" id="A0AA39TF48"/>
<dbReference type="Pfam" id="PF00456">
    <property type="entry name" value="Transketolase_N"/>
    <property type="match status" value="1"/>
</dbReference>
<comment type="caution">
    <text evidence="10">The sequence shown here is derived from an EMBL/GenBank/DDBJ whole genome shotgun (WGS) entry which is preliminary data.</text>
</comment>
<dbReference type="InterPro" id="IPR029061">
    <property type="entry name" value="THDP-binding"/>
</dbReference>
<dbReference type="InterPro" id="IPR033247">
    <property type="entry name" value="Transketolase_fam"/>
</dbReference>
<dbReference type="InterPro" id="IPR009014">
    <property type="entry name" value="Transketo_C/PFOR_II"/>
</dbReference>
<dbReference type="PANTHER" id="PTHR43522">
    <property type="entry name" value="TRANSKETOLASE"/>
    <property type="match status" value="1"/>
</dbReference>
<evidence type="ECO:0000256" key="5">
    <source>
        <dbReference type="ARBA" id="ARBA00022679"/>
    </source>
</evidence>
<dbReference type="SUPFAM" id="SSF52518">
    <property type="entry name" value="Thiamin diphosphate-binding fold (THDP-binding)"/>
    <property type="match status" value="2"/>
</dbReference>
<sequence>MHCGAMWGCPTLTYKKKMHRKNSHLPMDPTEKLVVNTARTLAADLTQQFKGGHPGTAMGAALIGVALWRHTMRFNPKNPDWFNRDRFVLSAGHACLWQYIHLHMSGYDAWTLDALKKYHNPDFGIAAGHPEIEFPGIELTTGLLGQGIANAVGLAIASKHLAATYNKPDFPVVDNRIYCFMGDGCFQEGVGQEALSLAAHLRLDNLTVIYDDNSVTVDGSIDLCFTDDTSMKMKANGFHVVEVMDGDNDLHGIISALEIAKTTRDKPTLIHIRTTIGYGSRKANTGSAHGAALGDTEVTYVKEQFGFDANKKFVIPQEVYDYFAPLTADGARYESSWNELFHTGYAREYPKEYAELYSRVYAKEAPTFDASLLPPKSELPKAPQATRKSSHIVVSAFAPRYRTLILGSADLMESTFVHWQKKYDEEELEVMVEFQHPSTSLGTYAGRQIRYGIREFAMIGVANGLNAYQNRMLIPICSSYFQFWLYAASAVRMSALQGLRFIGIGTHDSIGVGEDGPTHQSIALGTFFRALPNCNLLRPADVEEVLGCWLLALSPSSSHTPTIMCLTRQAVPHLDGTDRSKVTKGAYVVWQSHEGTVPEITLIGTGSEVALCLKVGELLAPRRVRVVSMPSQEHFILQTKAYREDLLGVGKALVVAVEAWGSYGWARWAHASVSMHTFGLSAPQETLYEIFGFGPQTVADKIRGLVSRRSKQDSVIELPEVGEFEELLVGYAKMHAGPHNI</sequence>